<dbReference type="AlphaFoldDB" id="V7B1M7"/>
<dbReference type="EMBL" id="CM002296">
    <property type="protein sequence ID" value="ESW10366.1"/>
    <property type="molecule type" value="Genomic_DNA"/>
</dbReference>
<keyword evidence="2 7" id="KW-0853">WD repeat</keyword>
<dbReference type="GO" id="GO:0005848">
    <property type="term" value="C:mRNA cleavage stimulating factor complex"/>
    <property type="evidence" value="ECO:0007669"/>
    <property type="project" value="InterPro"/>
</dbReference>
<dbReference type="InterPro" id="IPR036322">
    <property type="entry name" value="WD40_repeat_dom_sf"/>
</dbReference>
<evidence type="ECO:0000256" key="7">
    <source>
        <dbReference type="PROSITE-ProRule" id="PRU00221"/>
    </source>
</evidence>
<protein>
    <recommendedName>
        <fullName evidence="6">Cleavage stimulation factor 50 kDa subunit</fullName>
    </recommendedName>
</protein>
<evidence type="ECO:0000313" key="9">
    <source>
        <dbReference type="Proteomes" id="UP000000226"/>
    </source>
</evidence>
<evidence type="ECO:0000256" key="1">
    <source>
        <dbReference type="ARBA" id="ARBA00004123"/>
    </source>
</evidence>
<dbReference type="Pfam" id="PF00400">
    <property type="entry name" value="WD40"/>
    <property type="match status" value="5"/>
</dbReference>
<evidence type="ECO:0000256" key="3">
    <source>
        <dbReference type="ARBA" id="ARBA00022664"/>
    </source>
</evidence>
<dbReference type="PROSITE" id="PS50082">
    <property type="entry name" value="WD_REPEATS_2"/>
    <property type="match status" value="4"/>
</dbReference>
<keyword evidence="3" id="KW-0507">mRNA processing</keyword>
<evidence type="ECO:0000256" key="2">
    <source>
        <dbReference type="ARBA" id="ARBA00022574"/>
    </source>
</evidence>
<dbReference type="Gramene" id="ESW10366">
    <property type="protein sequence ID" value="ESW10366"/>
    <property type="gene ID" value="PHAVU_009G203000g"/>
</dbReference>
<keyword evidence="9" id="KW-1185">Reference proteome</keyword>
<evidence type="ECO:0000256" key="6">
    <source>
        <dbReference type="ARBA" id="ARBA00029851"/>
    </source>
</evidence>
<reference evidence="9" key="1">
    <citation type="journal article" date="2014" name="Nat. Genet.">
        <title>A reference genome for common bean and genome-wide analysis of dual domestications.</title>
        <authorList>
            <person name="Schmutz J."/>
            <person name="McClean P.E."/>
            <person name="Mamidi S."/>
            <person name="Wu G.A."/>
            <person name="Cannon S.B."/>
            <person name="Grimwood J."/>
            <person name="Jenkins J."/>
            <person name="Shu S."/>
            <person name="Song Q."/>
            <person name="Chavarro C."/>
            <person name="Torres-Torres M."/>
            <person name="Geffroy V."/>
            <person name="Moghaddam S.M."/>
            <person name="Gao D."/>
            <person name="Abernathy B."/>
            <person name="Barry K."/>
            <person name="Blair M."/>
            <person name="Brick M.A."/>
            <person name="Chovatia M."/>
            <person name="Gepts P."/>
            <person name="Goodstein D.M."/>
            <person name="Gonzales M."/>
            <person name="Hellsten U."/>
            <person name="Hyten D.L."/>
            <person name="Jia G."/>
            <person name="Kelly J.D."/>
            <person name="Kudrna D."/>
            <person name="Lee R."/>
            <person name="Richard M.M."/>
            <person name="Miklas P.N."/>
            <person name="Osorno J.M."/>
            <person name="Rodrigues J."/>
            <person name="Thareau V."/>
            <person name="Urrea C.A."/>
            <person name="Wang M."/>
            <person name="Yu Y."/>
            <person name="Zhang M."/>
            <person name="Wing R.A."/>
            <person name="Cregan P.B."/>
            <person name="Rokhsar D.S."/>
            <person name="Jackson S.A."/>
        </authorList>
    </citation>
    <scope>NUCLEOTIDE SEQUENCE [LARGE SCALE GENOMIC DNA]</scope>
    <source>
        <strain evidence="9">cv. G19833</strain>
    </source>
</reference>
<dbReference type="InterPro" id="IPR044633">
    <property type="entry name" value="CstF1-like"/>
</dbReference>
<evidence type="ECO:0000256" key="4">
    <source>
        <dbReference type="ARBA" id="ARBA00022737"/>
    </source>
</evidence>
<dbReference type="Proteomes" id="UP000000226">
    <property type="component" value="Chromosome 9"/>
</dbReference>
<evidence type="ECO:0000256" key="5">
    <source>
        <dbReference type="ARBA" id="ARBA00023242"/>
    </source>
</evidence>
<dbReference type="InterPro" id="IPR015943">
    <property type="entry name" value="WD40/YVTN_repeat-like_dom_sf"/>
</dbReference>
<dbReference type="GO" id="GO:0031124">
    <property type="term" value="P:mRNA 3'-end processing"/>
    <property type="evidence" value="ECO:0007669"/>
    <property type="project" value="InterPro"/>
</dbReference>
<dbReference type="PANTHER" id="PTHR44133:SF2">
    <property type="entry name" value="CLEAVAGE STIMULATION FACTOR SUBUNIT 1"/>
    <property type="match status" value="1"/>
</dbReference>
<feature type="repeat" description="WD" evidence="7">
    <location>
        <begin position="168"/>
        <end position="209"/>
    </location>
</feature>
<dbReference type="PANTHER" id="PTHR44133">
    <property type="entry name" value="CLEAVAGE STIMULATION FACTOR SUBUNIT 1"/>
    <property type="match status" value="1"/>
</dbReference>
<feature type="repeat" description="WD" evidence="7">
    <location>
        <begin position="112"/>
        <end position="153"/>
    </location>
</feature>
<dbReference type="Gene3D" id="2.130.10.10">
    <property type="entry name" value="YVTN repeat-like/Quinoprotein amine dehydrogenase"/>
    <property type="match status" value="2"/>
</dbReference>
<proteinExistence type="predicted"/>
<evidence type="ECO:0000313" key="8">
    <source>
        <dbReference type="EMBL" id="ESW10366.1"/>
    </source>
</evidence>
<organism evidence="8 9">
    <name type="scientific">Phaseolus vulgaris</name>
    <name type="common">Kidney bean</name>
    <name type="synonym">French bean</name>
    <dbReference type="NCBI Taxonomy" id="3885"/>
    <lineage>
        <taxon>Eukaryota</taxon>
        <taxon>Viridiplantae</taxon>
        <taxon>Streptophyta</taxon>
        <taxon>Embryophyta</taxon>
        <taxon>Tracheophyta</taxon>
        <taxon>Spermatophyta</taxon>
        <taxon>Magnoliopsida</taxon>
        <taxon>eudicotyledons</taxon>
        <taxon>Gunneridae</taxon>
        <taxon>Pentapetalae</taxon>
        <taxon>rosids</taxon>
        <taxon>fabids</taxon>
        <taxon>Fabales</taxon>
        <taxon>Fabaceae</taxon>
        <taxon>Papilionoideae</taxon>
        <taxon>50 kb inversion clade</taxon>
        <taxon>NPAAA clade</taxon>
        <taxon>indigoferoid/millettioid clade</taxon>
        <taxon>Phaseoleae</taxon>
        <taxon>Phaseolus</taxon>
    </lineage>
</organism>
<dbReference type="SUPFAM" id="SSF50978">
    <property type="entry name" value="WD40 repeat-like"/>
    <property type="match status" value="1"/>
</dbReference>
<name>V7B1M7_PHAVU</name>
<dbReference type="CDD" id="cd00200">
    <property type="entry name" value="WD40"/>
    <property type="match status" value="1"/>
</dbReference>
<dbReference type="PRINTS" id="PR00320">
    <property type="entry name" value="GPROTEINBRPT"/>
</dbReference>
<feature type="repeat" description="WD" evidence="7">
    <location>
        <begin position="314"/>
        <end position="343"/>
    </location>
</feature>
<dbReference type="SMR" id="V7B1M7"/>
<sequence>MDSSSSEQAVQDGKLYRNLNSLIVAHLRDNNLTQAASVVASATMTPLNVEAPPNRLLDLVAKGLAAEKGDITRGTHFSASLPLPHTAAIDFSTASDMKGSSKSFPKLETRHLSEHKNIARCARFSADGRFVATGSADTSIKLFEVSKIKQMLLPEAKDGPVRPVIRTYYDHIQPINDLDFHPQGTILISGAKDQTIKFFDISKTNAKRAYRVIQDTHNVRSVSFHPSGDFLLAGTDHAIPHLYDINTFQCYLSSNVPETSPNGAINQVRYSSTGAMYVTASKDGAVRLWDGITANCVRSITAAHGTAEATSAIFTKDQRFVLSCGKDSTIKLWEVGSGRLVRQYLGAMHTQLRCQVIIVLLGTLGSSLYSRTSTQNL</sequence>
<dbReference type="SMART" id="SM00320">
    <property type="entry name" value="WD40"/>
    <property type="match status" value="5"/>
</dbReference>
<dbReference type="PROSITE" id="PS00678">
    <property type="entry name" value="WD_REPEATS_1"/>
    <property type="match status" value="1"/>
</dbReference>
<dbReference type="GO" id="GO:0003723">
    <property type="term" value="F:RNA binding"/>
    <property type="evidence" value="ECO:0007669"/>
    <property type="project" value="TreeGrafter"/>
</dbReference>
<comment type="subcellular location">
    <subcellularLocation>
        <location evidence="1">Nucleus</location>
    </subcellularLocation>
</comment>
<keyword evidence="4" id="KW-0677">Repeat</keyword>
<dbReference type="InterPro" id="IPR001680">
    <property type="entry name" value="WD40_rpt"/>
</dbReference>
<dbReference type="PROSITE" id="PS50294">
    <property type="entry name" value="WD_REPEATS_REGION"/>
    <property type="match status" value="2"/>
</dbReference>
<keyword evidence="5" id="KW-0539">Nucleus</keyword>
<dbReference type="OrthoDB" id="538223at2759"/>
<feature type="repeat" description="WD" evidence="7">
    <location>
        <begin position="258"/>
        <end position="299"/>
    </location>
</feature>
<gene>
    <name evidence="8" type="ORF">PHAVU_009G203000g</name>
</gene>
<dbReference type="InterPro" id="IPR020472">
    <property type="entry name" value="WD40_PAC1"/>
</dbReference>
<dbReference type="InterPro" id="IPR019775">
    <property type="entry name" value="WD40_repeat_CS"/>
</dbReference>
<accession>V7B1M7</accession>